<dbReference type="GO" id="GO:0016757">
    <property type="term" value="F:glycosyltransferase activity"/>
    <property type="evidence" value="ECO:0007669"/>
    <property type="project" value="UniProtKB-UniRule"/>
</dbReference>
<keyword evidence="4 8" id="KW-0808">Transferase</keyword>
<dbReference type="AlphaFoldDB" id="A0A161MEX1"/>
<evidence type="ECO:0000256" key="1">
    <source>
        <dbReference type="ARBA" id="ARBA00004167"/>
    </source>
</evidence>
<name>A0A161MEX1_TRIIF</name>
<protein>
    <recommendedName>
        <fullName evidence="8">Glycosyltransferase family 92 protein</fullName>
        <ecNumber evidence="8">2.4.1.-</ecNumber>
    </recommendedName>
</protein>
<comment type="similarity">
    <text evidence="2 8">Belongs to the glycosyltransferase 92 family.</text>
</comment>
<keyword evidence="6" id="KW-1133">Transmembrane helix</keyword>
<dbReference type="PANTHER" id="PTHR21461">
    <property type="entry name" value="GLYCOSYLTRANSFERASE FAMILY 92 PROTEIN"/>
    <property type="match status" value="1"/>
</dbReference>
<evidence type="ECO:0000256" key="8">
    <source>
        <dbReference type="RuleBase" id="RU366017"/>
    </source>
</evidence>
<dbReference type="PANTHER" id="PTHR21461:SF40">
    <property type="entry name" value="GLYCOSYLTRANSFERASE FAMILY 92 PROTEIN"/>
    <property type="match status" value="1"/>
</dbReference>
<reference evidence="9" key="2">
    <citation type="journal article" date="2017" name="J. Med. Entomol.">
        <title>Transcriptome Analysis of the Triatoma infestans (Hemiptera: Reduviidae) Integument.</title>
        <authorList>
            <person name="Calderon-Fernandez G.M."/>
            <person name="Moriconi D.E."/>
            <person name="Dulbecco A.B."/>
            <person name="Juarez M.P."/>
        </authorList>
    </citation>
    <scope>NUCLEOTIDE SEQUENCE</scope>
    <source>
        <strain evidence="9">Int1</strain>
        <tissue evidence="9">Integument</tissue>
    </source>
</reference>
<organism evidence="9">
    <name type="scientific">Triatoma infestans</name>
    <name type="common">Assassin bug</name>
    <dbReference type="NCBI Taxonomy" id="30076"/>
    <lineage>
        <taxon>Eukaryota</taxon>
        <taxon>Metazoa</taxon>
        <taxon>Ecdysozoa</taxon>
        <taxon>Arthropoda</taxon>
        <taxon>Hexapoda</taxon>
        <taxon>Insecta</taxon>
        <taxon>Pterygota</taxon>
        <taxon>Neoptera</taxon>
        <taxon>Paraneoptera</taxon>
        <taxon>Hemiptera</taxon>
        <taxon>Heteroptera</taxon>
        <taxon>Panheteroptera</taxon>
        <taxon>Cimicomorpha</taxon>
        <taxon>Reduviidae</taxon>
        <taxon>Triatominae</taxon>
        <taxon>Triatoma</taxon>
    </lineage>
</organism>
<dbReference type="EC" id="2.4.1.-" evidence="8"/>
<evidence type="ECO:0000256" key="2">
    <source>
        <dbReference type="ARBA" id="ARBA00007647"/>
    </source>
</evidence>
<dbReference type="GO" id="GO:0005737">
    <property type="term" value="C:cytoplasm"/>
    <property type="evidence" value="ECO:0007669"/>
    <property type="project" value="TreeGrafter"/>
</dbReference>
<proteinExistence type="inferred from homology"/>
<evidence type="ECO:0000256" key="7">
    <source>
        <dbReference type="ARBA" id="ARBA00023136"/>
    </source>
</evidence>
<evidence type="ECO:0000313" key="9">
    <source>
        <dbReference type="EMBL" id="JAR99135.1"/>
    </source>
</evidence>
<dbReference type="EMBL" id="GEMB01004127">
    <property type="protein sequence ID" value="JAR99135.1"/>
    <property type="molecule type" value="Transcribed_RNA"/>
</dbReference>
<keyword evidence="7" id="KW-0472">Membrane</keyword>
<evidence type="ECO:0000256" key="5">
    <source>
        <dbReference type="ARBA" id="ARBA00022692"/>
    </source>
</evidence>
<evidence type="ECO:0000256" key="4">
    <source>
        <dbReference type="ARBA" id="ARBA00022679"/>
    </source>
</evidence>
<reference evidence="9" key="1">
    <citation type="submission" date="2016-04" db="EMBL/GenBank/DDBJ databases">
        <authorList>
            <person name="Calderon-Fernandez G.M.Sr."/>
        </authorList>
    </citation>
    <scope>NUCLEOTIDE SEQUENCE</scope>
    <source>
        <strain evidence="9">Int1</strain>
        <tissue evidence="9">Integument</tissue>
    </source>
</reference>
<comment type="subcellular location">
    <subcellularLocation>
        <location evidence="1">Membrane</location>
        <topology evidence="1">Single-pass membrane protein</topology>
    </subcellularLocation>
</comment>
<dbReference type="Pfam" id="PF01697">
    <property type="entry name" value="Glyco_transf_92"/>
    <property type="match status" value="1"/>
</dbReference>
<keyword evidence="5" id="KW-0812">Transmembrane</keyword>
<evidence type="ECO:0000256" key="6">
    <source>
        <dbReference type="ARBA" id="ARBA00022989"/>
    </source>
</evidence>
<evidence type="ECO:0000256" key="3">
    <source>
        <dbReference type="ARBA" id="ARBA00022676"/>
    </source>
</evidence>
<dbReference type="InterPro" id="IPR008166">
    <property type="entry name" value="Glyco_transf_92"/>
</dbReference>
<dbReference type="GO" id="GO:0016020">
    <property type="term" value="C:membrane"/>
    <property type="evidence" value="ECO:0007669"/>
    <property type="project" value="UniProtKB-SubCell"/>
</dbReference>
<sequence>MYRFSYVALIDMDEIVMPKHNDTIQQFIQWMSTRLNTKSTGSYSFQNAFFYLQWPDDMTLSDEPFESSLTTLRKTRRRAKLHPHKQRSKYVCRPEFVIEAGNHFVWEFVPGHGTLNVPSNAAILNHYRVCEYGGDSCIKSASVIDRTAYRYKKRLVERIRAKWTELKLECLLPDVVDAQIKKRD</sequence>
<accession>A0A161MEX1</accession>
<keyword evidence="3 8" id="KW-0328">Glycosyltransferase</keyword>